<dbReference type="RefSeq" id="WP_317696499.1">
    <property type="nucleotide sequence ID" value="NZ_AP026801.1"/>
</dbReference>
<evidence type="ECO:0000313" key="8">
    <source>
        <dbReference type="Proteomes" id="UP001321804"/>
    </source>
</evidence>
<dbReference type="NCBIfam" id="NF033678">
    <property type="entry name" value="C69_fam_dipept"/>
    <property type="match status" value="1"/>
</dbReference>
<sequence>MKQHTSCTTILVGKKASYDGSTMIARTEDSGPGSYTHKKFVVVNPEDQPRHYTAKNSKVKIDLPDDPMRYTSVPNADPEIEGIWGEAGVNSDNVAMSATETITTNERVLGADPMVEDGIGEEDLLTIVLPYIHSAREGVERTGKLLEEFGTYEHNGIAFSDVDEVWFLETVGGHHWIAQRVPDDAYATVPNQLGIQVIKFDDPDNFMYSKDLPEWIEENHLNLGHDDQLNARLAFGSHSDSDHHYNTPRAWFIQRFLTPSMQQYPMSDTIPFCNKPFRKITVEDIKYVLSSHYQDTAYDPYGTFGASDLKHEFRPIGINRTNEMSILQIRPDVDEEYRSIQWLSFGSMPFNTMIPLYTNVTTQPESLANTTETPTTENFYWINRIMAVIADPHFKETSQDIANYQEKTVGLGHQMINSTDQKASEHQDDLQEFLASANQKIADQVMDESHKLLDQLIFTASNQMINKFSMSD</sequence>
<reference evidence="7 8" key="1">
    <citation type="journal article" date="2023" name="Microbiol. Spectr.">
        <title>Symbiosis of Carpenter Bees with Uncharacterized Lactic Acid Bacteria Showing NAD Auxotrophy.</title>
        <authorList>
            <person name="Kawasaki S."/>
            <person name="Ozawa K."/>
            <person name="Mori T."/>
            <person name="Yamamoto A."/>
            <person name="Ito M."/>
            <person name="Ohkuma M."/>
            <person name="Sakamoto M."/>
            <person name="Matsutani M."/>
        </authorList>
    </citation>
    <scope>NUCLEOTIDE SEQUENCE [LARGE SCALE GENOMIC DNA]</scope>
    <source>
        <strain evidence="7 8">KimC2</strain>
    </source>
</reference>
<dbReference type="GO" id="GO:0006508">
    <property type="term" value="P:proteolysis"/>
    <property type="evidence" value="ECO:0007669"/>
    <property type="project" value="UniProtKB-KW"/>
</dbReference>
<dbReference type="PANTHER" id="PTHR12994:SF17">
    <property type="entry name" value="LD30995P"/>
    <property type="match status" value="1"/>
</dbReference>
<accession>A0AAU9DKP0</accession>
<comment type="catalytic activity">
    <reaction evidence="1">
        <text>an L-aminoacyl-L-amino acid + H2O = 2 an L-alpha-amino acid</text>
        <dbReference type="Rhea" id="RHEA:48940"/>
        <dbReference type="ChEBI" id="CHEBI:15377"/>
        <dbReference type="ChEBI" id="CHEBI:59869"/>
        <dbReference type="ChEBI" id="CHEBI:77460"/>
        <dbReference type="EC" id="3.4.13.19"/>
    </reaction>
</comment>
<comment type="similarity">
    <text evidence="2 6">Belongs to the peptidase C69 family.</text>
</comment>
<evidence type="ECO:0000256" key="5">
    <source>
        <dbReference type="ARBA" id="ARBA00022997"/>
    </source>
</evidence>
<dbReference type="EC" id="3.4.-.-" evidence="6"/>
<keyword evidence="3 6" id="KW-0645">Protease</keyword>
<protein>
    <recommendedName>
        <fullName evidence="6">Dipeptidase</fullName>
        <ecNumber evidence="6">3.4.-.-</ecNumber>
    </recommendedName>
</protein>
<dbReference type="KEGG" id="xak:KIMC2_19790"/>
<dbReference type="AlphaFoldDB" id="A0AAU9DKP0"/>
<keyword evidence="4 6" id="KW-0378">Hydrolase</keyword>
<organism evidence="7 8">
    <name type="scientific">Xylocopilactobacillus apis</name>
    <dbReference type="NCBI Taxonomy" id="2932183"/>
    <lineage>
        <taxon>Bacteria</taxon>
        <taxon>Bacillati</taxon>
        <taxon>Bacillota</taxon>
        <taxon>Bacilli</taxon>
        <taxon>Lactobacillales</taxon>
        <taxon>Lactobacillaceae</taxon>
        <taxon>Xylocopilactobacillus</taxon>
    </lineage>
</organism>
<dbReference type="InterPro" id="IPR047804">
    <property type="entry name" value="C69_dipept_A-like"/>
</dbReference>
<keyword evidence="5 6" id="KW-0224">Dipeptidase</keyword>
<proteinExistence type="inferred from homology"/>
<evidence type="ECO:0000256" key="6">
    <source>
        <dbReference type="RuleBase" id="RU364089"/>
    </source>
</evidence>
<keyword evidence="8" id="KW-1185">Reference proteome</keyword>
<dbReference type="Pfam" id="PF03577">
    <property type="entry name" value="Peptidase_C69"/>
    <property type="match status" value="1"/>
</dbReference>
<evidence type="ECO:0000313" key="7">
    <source>
        <dbReference type="EMBL" id="BDR57417.1"/>
    </source>
</evidence>
<dbReference type="Proteomes" id="UP001321804">
    <property type="component" value="Chromosome"/>
</dbReference>
<gene>
    <name evidence="7" type="ORF">KIMC2_19790</name>
</gene>
<dbReference type="InterPro" id="IPR005322">
    <property type="entry name" value="Peptidase_C69"/>
</dbReference>
<evidence type="ECO:0000256" key="2">
    <source>
        <dbReference type="ARBA" id="ARBA00007225"/>
    </source>
</evidence>
<dbReference type="PANTHER" id="PTHR12994">
    <property type="entry name" value="SECERNIN"/>
    <property type="match status" value="1"/>
</dbReference>
<dbReference type="GO" id="GO:0016805">
    <property type="term" value="F:dipeptidase activity"/>
    <property type="evidence" value="ECO:0007669"/>
    <property type="project" value="UniProtKB-KW"/>
</dbReference>
<dbReference type="Gene3D" id="3.60.60.10">
    <property type="entry name" value="Penicillin V Acylase, Chain A"/>
    <property type="match status" value="1"/>
</dbReference>
<evidence type="ECO:0000256" key="1">
    <source>
        <dbReference type="ARBA" id="ARBA00001670"/>
    </source>
</evidence>
<dbReference type="EMBL" id="AP026801">
    <property type="protein sequence ID" value="BDR57417.1"/>
    <property type="molecule type" value="Genomic_DNA"/>
</dbReference>
<name>A0AAU9DKP0_9LACO</name>
<dbReference type="GO" id="GO:0070004">
    <property type="term" value="F:cysteine-type exopeptidase activity"/>
    <property type="evidence" value="ECO:0007669"/>
    <property type="project" value="InterPro"/>
</dbReference>
<evidence type="ECO:0000256" key="3">
    <source>
        <dbReference type="ARBA" id="ARBA00022670"/>
    </source>
</evidence>
<evidence type="ECO:0000256" key="4">
    <source>
        <dbReference type="ARBA" id="ARBA00022801"/>
    </source>
</evidence>